<dbReference type="SUPFAM" id="SSF64593">
    <property type="entry name" value="Intermediate filament protein, coiled coil region"/>
    <property type="match status" value="2"/>
</dbReference>
<evidence type="ECO:0000256" key="2">
    <source>
        <dbReference type="ARBA" id="ARBA00022754"/>
    </source>
</evidence>
<organism evidence="11 12">
    <name type="scientific">Galeopterus variegatus</name>
    <name type="common">Malayan flying lemur</name>
    <name type="synonym">Cynocephalus variegatus</name>
    <dbReference type="NCBI Taxonomy" id="482537"/>
    <lineage>
        <taxon>Eukaryota</taxon>
        <taxon>Metazoa</taxon>
        <taxon>Chordata</taxon>
        <taxon>Craniata</taxon>
        <taxon>Vertebrata</taxon>
        <taxon>Euteleostomi</taxon>
        <taxon>Mammalia</taxon>
        <taxon>Eutheria</taxon>
        <taxon>Euarchontoglires</taxon>
        <taxon>Dermoptera</taxon>
        <taxon>Cynocephalidae</taxon>
        <taxon>Galeopterus</taxon>
    </lineage>
</organism>
<keyword evidence="1" id="KW-0416">Keratin</keyword>
<name>A0ABM0RUK0_GALVR</name>
<dbReference type="GeneID" id="103601644"/>
<dbReference type="PRINTS" id="PR01248">
    <property type="entry name" value="TYPE1KERATIN"/>
</dbReference>
<dbReference type="SMART" id="SM01391">
    <property type="entry name" value="Filament"/>
    <property type="match status" value="1"/>
</dbReference>
<dbReference type="Proteomes" id="UP000694923">
    <property type="component" value="Unplaced"/>
</dbReference>
<evidence type="ECO:0000259" key="10">
    <source>
        <dbReference type="PROSITE" id="PS51842"/>
    </source>
</evidence>
<evidence type="ECO:0000256" key="9">
    <source>
        <dbReference type="SAM" id="Coils"/>
    </source>
</evidence>
<dbReference type="InterPro" id="IPR002957">
    <property type="entry name" value="Keratin_I"/>
</dbReference>
<sequence>MCYAPRFPDDFSSRSFHGDLRFALEDAAFSTRRSIYRKWGVQYREFTPSVYGGAGGFGTRVSTPRFLGSCGNDFIISCGGLFVGNEKMTMQNLNDRLASYLEKVRSLEQSNFSLDVQIKQWCQTNVPSTGRDYSSYYKRITELQDQIRDAQLQNARCFLQVGNAKLAAEDFRLKYETERGFHLTVEADIRGQNKVIDDLTVCKTDLEIQIEGLNKELVLLKKEHQEEVDGLRGLLGNKVKVEVDAAPSQSLSVILTTLREKYEVTLEKIRQEITEQFQRQIEILEHEVTVQREESEKIETQLLQLRQTYEHIETELRSSLSTKESLHLTVESTDARFKGQLVTIQEKIHFLEAELTQIRNDTERQKNDYNILLDTKSRLEQEIATYSHLLNGEDVKSTEYQLDTLEERG</sequence>
<feature type="domain" description="IF rod" evidence="10">
    <location>
        <begin position="86"/>
        <end position="397"/>
    </location>
</feature>
<evidence type="ECO:0000256" key="5">
    <source>
        <dbReference type="ARBA" id="ARBA00038712"/>
    </source>
</evidence>
<evidence type="ECO:0000256" key="1">
    <source>
        <dbReference type="ARBA" id="ARBA00022744"/>
    </source>
</evidence>
<evidence type="ECO:0000256" key="4">
    <source>
        <dbReference type="ARBA" id="ARBA00037685"/>
    </source>
</evidence>
<evidence type="ECO:0000256" key="6">
    <source>
        <dbReference type="ARBA" id="ARBA00040318"/>
    </source>
</evidence>
<protein>
    <recommendedName>
        <fullName evidence="6">Keratin, type I cytoskeletal 20</fullName>
    </recommendedName>
    <alternativeName>
        <fullName evidence="7">Cytokeratin-20</fullName>
    </alternativeName>
    <alternativeName>
        <fullName evidence="8">Keratin-20</fullName>
    </alternativeName>
</protein>
<evidence type="ECO:0000256" key="8">
    <source>
        <dbReference type="ARBA" id="ARBA00042487"/>
    </source>
</evidence>
<dbReference type="RefSeq" id="XP_008584291.1">
    <property type="nucleotide sequence ID" value="XM_008586069.1"/>
</dbReference>
<dbReference type="Gene3D" id="1.20.5.170">
    <property type="match status" value="1"/>
</dbReference>
<evidence type="ECO:0000313" key="11">
    <source>
        <dbReference type="Proteomes" id="UP000694923"/>
    </source>
</evidence>
<feature type="coiled-coil region" evidence="9">
    <location>
        <begin position="259"/>
        <end position="315"/>
    </location>
</feature>
<evidence type="ECO:0000313" key="12">
    <source>
        <dbReference type="RefSeq" id="XP_008584291.1"/>
    </source>
</evidence>
<evidence type="ECO:0000256" key="3">
    <source>
        <dbReference type="ARBA" id="ARBA00023054"/>
    </source>
</evidence>
<evidence type="ECO:0000256" key="7">
    <source>
        <dbReference type="ARBA" id="ARBA00041717"/>
    </source>
</evidence>
<accession>A0ABM0RUK0</accession>
<dbReference type="Pfam" id="PF00038">
    <property type="entry name" value="Filament"/>
    <property type="match status" value="1"/>
</dbReference>
<gene>
    <name evidence="12" type="primary">KRT20</name>
</gene>
<reference evidence="12" key="1">
    <citation type="submission" date="2025-08" db="UniProtKB">
        <authorList>
            <consortium name="RefSeq"/>
        </authorList>
    </citation>
    <scope>IDENTIFICATION</scope>
</reference>
<comment type="subunit">
    <text evidence="5">Heterotetramer of two type I and two type II keratins. Associates with KRT8.</text>
</comment>
<dbReference type="Gene3D" id="1.20.5.1160">
    <property type="entry name" value="Vasodilator-stimulated phosphoprotein"/>
    <property type="match status" value="1"/>
</dbReference>
<dbReference type="PROSITE" id="PS51842">
    <property type="entry name" value="IF_ROD_2"/>
    <property type="match status" value="1"/>
</dbReference>
<keyword evidence="11" id="KW-1185">Reference proteome</keyword>
<dbReference type="PANTHER" id="PTHR23239:SF167">
    <property type="entry name" value="KERATIN, TYPE I CYTOSKELETAL 20"/>
    <property type="match status" value="1"/>
</dbReference>
<feature type="coiled-coil region" evidence="9">
    <location>
        <begin position="341"/>
        <end position="382"/>
    </location>
</feature>
<keyword evidence="2" id="KW-0403">Intermediate filament</keyword>
<comment type="function">
    <text evidence="4">Plays a significant role in maintaining keratin filament organization in intestinal epithelia. When phosphorylated, plays a role in the secretion of mucin in the small intestine.</text>
</comment>
<dbReference type="Gene3D" id="1.20.5.500">
    <property type="entry name" value="Single helix bin"/>
    <property type="match status" value="1"/>
</dbReference>
<feature type="coiled-coil region" evidence="9">
    <location>
        <begin position="90"/>
        <end position="153"/>
    </location>
</feature>
<keyword evidence="3 9" id="KW-0175">Coiled coil</keyword>
<proteinExistence type="predicted"/>
<dbReference type="InterPro" id="IPR039008">
    <property type="entry name" value="IF_rod_dom"/>
</dbReference>
<dbReference type="PANTHER" id="PTHR23239">
    <property type="entry name" value="INTERMEDIATE FILAMENT"/>
    <property type="match status" value="1"/>
</dbReference>